<feature type="transmembrane region" description="Helical" evidence="5">
    <location>
        <begin position="181"/>
        <end position="210"/>
    </location>
</feature>
<comment type="similarity">
    <text evidence="5">Belongs to the ABC-2 integral membrane protein family.</text>
</comment>
<keyword evidence="3 5" id="KW-1133">Transmembrane helix</keyword>
<feature type="transmembrane region" description="Helical" evidence="5">
    <location>
        <begin position="20"/>
        <end position="40"/>
    </location>
</feature>
<dbReference type="GO" id="GO:0043190">
    <property type="term" value="C:ATP-binding cassette (ABC) transporter complex"/>
    <property type="evidence" value="ECO:0007669"/>
    <property type="project" value="InterPro"/>
</dbReference>
<feature type="transmembrane region" description="Helical" evidence="5">
    <location>
        <begin position="216"/>
        <end position="241"/>
    </location>
</feature>
<evidence type="ECO:0000256" key="2">
    <source>
        <dbReference type="ARBA" id="ARBA00022692"/>
    </source>
</evidence>
<dbReference type="RefSeq" id="WP_073072297.1">
    <property type="nucleotide sequence ID" value="NZ_FQXN01000002.1"/>
</dbReference>
<dbReference type="OrthoDB" id="9809699at2"/>
<dbReference type="STRING" id="1123380.SAMN02745199_0720"/>
<organism evidence="7 8">
    <name type="scientific">Thermosipho atlanticus DSM 15807</name>
    <dbReference type="NCBI Taxonomy" id="1123380"/>
    <lineage>
        <taxon>Bacteria</taxon>
        <taxon>Thermotogati</taxon>
        <taxon>Thermotogota</taxon>
        <taxon>Thermotogae</taxon>
        <taxon>Thermotogales</taxon>
        <taxon>Fervidobacteriaceae</taxon>
        <taxon>Thermosipho</taxon>
    </lineage>
</organism>
<feature type="transmembrane region" description="Helical" evidence="5">
    <location>
        <begin position="137"/>
        <end position="160"/>
    </location>
</feature>
<dbReference type="Proteomes" id="UP000242592">
    <property type="component" value="Unassembled WGS sequence"/>
</dbReference>
<protein>
    <recommendedName>
        <fullName evidence="5">Transport permease protein</fullName>
    </recommendedName>
</protein>
<evidence type="ECO:0000256" key="1">
    <source>
        <dbReference type="ARBA" id="ARBA00004141"/>
    </source>
</evidence>
<reference evidence="8" key="1">
    <citation type="submission" date="2016-11" db="EMBL/GenBank/DDBJ databases">
        <authorList>
            <person name="Varghese N."/>
            <person name="Submissions S."/>
        </authorList>
    </citation>
    <scope>NUCLEOTIDE SEQUENCE [LARGE SCALE GENOMIC DNA]</scope>
    <source>
        <strain evidence="8">DSM 15807</strain>
    </source>
</reference>
<evidence type="ECO:0000259" key="6">
    <source>
        <dbReference type="PROSITE" id="PS51012"/>
    </source>
</evidence>
<dbReference type="PRINTS" id="PR00164">
    <property type="entry name" value="ABC2TRNSPORT"/>
</dbReference>
<evidence type="ECO:0000313" key="8">
    <source>
        <dbReference type="Proteomes" id="UP000242592"/>
    </source>
</evidence>
<feature type="transmembrane region" description="Helical" evidence="5">
    <location>
        <begin position="303"/>
        <end position="326"/>
    </location>
</feature>
<dbReference type="PANTHER" id="PTHR43027:SF1">
    <property type="entry name" value="DOXORUBICIN RESISTANCE ABC TRANSPORTER PERMEASE PROTEIN DRRC-RELATED"/>
    <property type="match status" value="1"/>
</dbReference>
<keyword evidence="2 5" id="KW-0812">Transmembrane</keyword>
<keyword evidence="5" id="KW-1003">Cell membrane</keyword>
<dbReference type="Pfam" id="PF01061">
    <property type="entry name" value="ABC2_membrane"/>
    <property type="match status" value="1"/>
</dbReference>
<dbReference type="PANTHER" id="PTHR43027">
    <property type="entry name" value="DOXORUBICIN RESISTANCE ABC TRANSPORTER PERMEASE PROTEIN DRRC-RELATED"/>
    <property type="match status" value="1"/>
</dbReference>
<dbReference type="InterPro" id="IPR047817">
    <property type="entry name" value="ABC2_TM_bact-type"/>
</dbReference>
<dbReference type="PROSITE" id="PS51012">
    <property type="entry name" value="ABC_TM2"/>
    <property type="match status" value="1"/>
</dbReference>
<dbReference type="InterPro" id="IPR000412">
    <property type="entry name" value="ABC_2_transport"/>
</dbReference>
<feature type="transmembrane region" description="Helical" evidence="5">
    <location>
        <begin position="248"/>
        <end position="266"/>
    </location>
</feature>
<proteinExistence type="inferred from homology"/>
<dbReference type="InterPro" id="IPR052902">
    <property type="entry name" value="ABC-2_transporter"/>
</dbReference>
<sequence>MRNFWGLSKAFFLESFRNRFSFFFNILLPMVFFLLFGLVFSESTDYLFAYYSDTDISIKGVRYTNKDLLIKSKNNYHAVAIIENNKVIVFKNSDGYAVDSWINGIKIELERKINNVTQIINVKSEKVDSFFFSNIEYIFTGTLALSIMSIGMFGAINLFSKSRNNGTIRKFKTLPLSPHTFVFSFSFSQFLISFISILLIRAISIFLFSFDIRENLFMILISIVSSSLGMIGFGVILSILFPKTASSVAQFLYTIFIFFSGIYFPIDFLPPFLKSISFFTPVKYVVEMFKYSYGIKEINHGSFLIYSLIMSILGFFLLSFGGKILFFKEE</sequence>
<keyword evidence="5" id="KW-0813">Transport</keyword>
<feature type="domain" description="ABC transmembrane type-2" evidence="6">
    <location>
        <begin position="103"/>
        <end position="330"/>
    </location>
</feature>
<keyword evidence="4 5" id="KW-0472">Membrane</keyword>
<evidence type="ECO:0000313" key="7">
    <source>
        <dbReference type="EMBL" id="SHH31732.1"/>
    </source>
</evidence>
<comment type="subcellular location">
    <subcellularLocation>
        <location evidence="5">Cell membrane</location>
        <topology evidence="5">Multi-pass membrane protein</topology>
    </subcellularLocation>
    <subcellularLocation>
        <location evidence="1">Membrane</location>
        <topology evidence="1">Multi-pass membrane protein</topology>
    </subcellularLocation>
</comment>
<evidence type="ECO:0000256" key="3">
    <source>
        <dbReference type="ARBA" id="ARBA00022989"/>
    </source>
</evidence>
<name>A0A1M5RZE7_9BACT</name>
<dbReference type="EMBL" id="FQXN01000002">
    <property type="protein sequence ID" value="SHH31732.1"/>
    <property type="molecule type" value="Genomic_DNA"/>
</dbReference>
<dbReference type="AlphaFoldDB" id="A0A1M5RZE7"/>
<evidence type="ECO:0000256" key="5">
    <source>
        <dbReference type="RuleBase" id="RU361157"/>
    </source>
</evidence>
<dbReference type="GO" id="GO:0140359">
    <property type="term" value="F:ABC-type transporter activity"/>
    <property type="evidence" value="ECO:0007669"/>
    <property type="project" value="InterPro"/>
</dbReference>
<evidence type="ECO:0000256" key="4">
    <source>
        <dbReference type="ARBA" id="ARBA00023136"/>
    </source>
</evidence>
<dbReference type="InterPro" id="IPR013525">
    <property type="entry name" value="ABC2_TM"/>
</dbReference>
<accession>A0A1M5RZE7</accession>
<keyword evidence="8" id="KW-1185">Reference proteome</keyword>
<gene>
    <name evidence="7" type="ORF">SAMN02745199_0720</name>
</gene>